<protein>
    <submittedName>
        <fullName evidence="8">Di-copper centre-containing protein</fullName>
    </submittedName>
</protein>
<dbReference type="Proteomes" id="UP001174694">
    <property type="component" value="Unassembled WGS sequence"/>
</dbReference>
<comment type="cofactor">
    <cofactor evidence="1">
        <name>Cu(2+)</name>
        <dbReference type="ChEBI" id="CHEBI:29036"/>
    </cofactor>
</comment>
<gene>
    <name evidence="8" type="ORF">NKR23_g8053</name>
</gene>
<feature type="chain" id="PRO_5041371556" evidence="5">
    <location>
        <begin position="21"/>
        <end position="628"/>
    </location>
</feature>
<evidence type="ECO:0000259" key="7">
    <source>
        <dbReference type="PROSITE" id="PS00498"/>
    </source>
</evidence>
<dbReference type="Gene3D" id="1.10.1280.10">
    <property type="entry name" value="Di-copper center containing domain from catechol oxidase"/>
    <property type="match status" value="1"/>
</dbReference>
<dbReference type="Gene3D" id="2.60.310.20">
    <property type="match status" value="1"/>
</dbReference>
<reference evidence="8" key="1">
    <citation type="submission" date="2022-07" db="EMBL/GenBank/DDBJ databases">
        <title>Fungi with potential for degradation of polypropylene.</title>
        <authorList>
            <person name="Gostincar C."/>
        </authorList>
    </citation>
    <scope>NUCLEOTIDE SEQUENCE</scope>
    <source>
        <strain evidence="8">EXF-13308</strain>
    </source>
</reference>
<feature type="signal peptide" evidence="5">
    <location>
        <begin position="1"/>
        <end position="20"/>
    </location>
</feature>
<keyword evidence="4" id="KW-0503">Monooxygenase</keyword>
<dbReference type="GO" id="GO:0046872">
    <property type="term" value="F:metal ion binding"/>
    <property type="evidence" value="ECO:0007669"/>
    <property type="project" value="UniProtKB-KW"/>
</dbReference>
<evidence type="ECO:0000256" key="3">
    <source>
        <dbReference type="ARBA" id="ARBA00023002"/>
    </source>
</evidence>
<dbReference type="InterPro" id="IPR008922">
    <property type="entry name" value="Di-copper_centre_dom_sf"/>
</dbReference>
<dbReference type="PRINTS" id="PR00092">
    <property type="entry name" value="TYROSINASE"/>
</dbReference>
<dbReference type="AlphaFoldDB" id="A0AA38RGD2"/>
<dbReference type="InterPro" id="IPR002227">
    <property type="entry name" value="Tyrosinase_Cu-bd"/>
</dbReference>
<dbReference type="PANTHER" id="PTHR11474">
    <property type="entry name" value="TYROSINASE FAMILY MEMBER"/>
    <property type="match status" value="1"/>
</dbReference>
<evidence type="ECO:0000313" key="8">
    <source>
        <dbReference type="EMBL" id="KAJ9139172.1"/>
    </source>
</evidence>
<keyword evidence="9" id="KW-1185">Reference proteome</keyword>
<dbReference type="Pfam" id="PF18132">
    <property type="entry name" value="Tyrosinase_C"/>
    <property type="match status" value="1"/>
</dbReference>
<keyword evidence="5" id="KW-0732">Signal</keyword>
<keyword evidence="2" id="KW-0479">Metal-binding</keyword>
<dbReference type="InterPro" id="IPR041640">
    <property type="entry name" value="Tyrosinase_C"/>
</dbReference>
<sequence length="628" mass="69774">MALLIFAALVLLRLTSEVSCASSGEYDYGFDVNRIVRRQASSQQQPFVVTGLPRVNGVTPLREEIRQLQKNNTKWTLYILASSLMQYTDQALQVSFFQIAGIHGVPFVPWGGVQPTPGNENSGYCTHMSVLFPPWHRPYLVLYEQLMCNLEQWIASLYSGSDKQRYQTAAAECRIPYYDWAIRPPRGESSLPFSIGGSHLVDVAGPNGIQSISNPLFSYEFKPPNGSIFITSPWDMWNRTLRAPTTSTASARSNNSEVGVQLAANLPSFQQRLYNLFSNYGNYTTFSNEAWIPQGQESEYDSIESLHDTLHTILGGTMGQMAYIPFSSFDPIFFLHHAMVDRVFAMWQVLYPDQWVKPQPAKMNSYTTSTGQIQDSKTPLTPFYASSNGTFWNSDMVRNPEVFGYTYEEITGASLSSGTSNFTAKMQVIEAINRLYGGSSPSTLKIHSKRRTPKGPTFGKRSSAEALTRNIIDNNNQMRDWTANIRVDKQALGGPFFVHLFLGPVAHNSTIWSTADNLVGTMSIFAAPKLFNVKVQTNSMVTTGTVPLTSSLAAKVASGHLPGLAIEDVEHYLRQNLRICVVRSDGTPVDHKTVSGLGVRVVSALVQVPSMEVELPIWDPVDFGFDLV</sequence>
<evidence type="ECO:0000256" key="1">
    <source>
        <dbReference type="ARBA" id="ARBA00001973"/>
    </source>
</evidence>
<evidence type="ECO:0000256" key="5">
    <source>
        <dbReference type="SAM" id="SignalP"/>
    </source>
</evidence>
<evidence type="ECO:0000256" key="4">
    <source>
        <dbReference type="ARBA" id="ARBA00023033"/>
    </source>
</evidence>
<dbReference type="PROSITE" id="PS00498">
    <property type="entry name" value="TYROSINASE_2"/>
    <property type="match status" value="1"/>
</dbReference>
<comment type="caution">
    <text evidence="8">The sequence shown here is derived from an EMBL/GenBank/DDBJ whole genome shotgun (WGS) entry which is preliminary data.</text>
</comment>
<organism evidence="8 9">
    <name type="scientific">Pleurostoma richardsiae</name>
    <dbReference type="NCBI Taxonomy" id="41990"/>
    <lineage>
        <taxon>Eukaryota</taxon>
        <taxon>Fungi</taxon>
        <taxon>Dikarya</taxon>
        <taxon>Ascomycota</taxon>
        <taxon>Pezizomycotina</taxon>
        <taxon>Sordariomycetes</taxon>
        <taxon>Sordariomycetidae</taxon>
        <taxon>Calosphaeriales</taxon>
        <taxon>Pleurostomataceae</taxon>
        <taxon>Pleurostoma</taxon>
    </lineage>
</organism>
<dbReference type="GO" id="GO:0004497">
    <property type="term" value="F:monooxygenase activity"/>
    <property type="evidence" value="ECO:0007669"/>
    <property type="project" value="UniProtKB-KW"/>
</dbReference>
<dbReference type="SUPFAM" id="SSF48056">
    <property type="entry name" value="Di-copper centre-containing domain"/>
    <property type="match status" value="1"/>
</dbReference>
<keyword evidence="3" id="KW-0560">Oxidoreductase</keyword>
<dbReference type="Pfam" id="PF00264">
    <property type="entry name" value="Tyrosinase"/>
    <property type="match status" value="1"/>
</dbReference>
<dbReference type="InterPro" id="IPR050316">
    <property type="entry name" value="Tyrosinase/Hemocyanin"/>
</dbReference>
<proteinExistence type="predicted"/>
<evidence type="ECO:0000256" key="2">
    <source>
        <dbReference type="ARBA" id="ARBA00022723"/>
    </source>
</evidence>
<dbReference type="PANTHER" id="PTHR11474:SF32">
    <property type="entry name" value="TYROSINASE"/>
    <property type="match status" value="1"/>
</dbReference>
<evidence type="ECO:0000259" key="6">
    <source>
        <dbReference type="PROSITE" id="PS00497"/>
    </source>
</evidence>
<evidence type="ECO:0000313" key="9">
    <source>
        <dbReference type="Proteomes" id="UP001174694"/>
    </source>
</evidence>
<name>A0AA38RGD2_9PEZI</name>
<dbReference type="EMBL" id="JANBVO010000027">
    <property type="protein sequence ID" value="KAJ9139172.1"/>
    <property type="molecule type" value="Genomic_DNA"/>
</dbReference>
<feature type="domain" description="Tyrosinase copper-binding" evidence="6">
    <location>
        <begin position="127"/>
        <end position="144"/>
    </location>
</feature>
<dbReference type="PROSITE" id="PS00497">
    <property type="entry name" value="TYROSINASE_1"/>
    <property type="match status" value="1"/>
</dbReference>
<feature type="domain" description="Tyrosinase copper-binding" evidence="7">
    <location>
        <begin position="330"/>
        <end position="341"/>
    </location>
</feature>
<accession>A0AA38RGD2</accession>